<dbReference type="InterPro" id="IPR057325">
    <property type="entry name" value="DeaD_dimer"/>
</dbReference>
<keyword evidence="17" id="KW-1185">Reference proteome</keyword>
<dbReference type="Gene3D" id="3.40.50.300">
    <property type="entry name" value="P-loop containing nucleotide triphosphate hydrolases"/>
    <property type="match status" value="2"/>
</dbReference>
<dbReference type="Pfam" id="PF00271">
    <property type="entry name" value="Helicase_C"/>
    <property type="match status" value="1"/>
</dbReference>
<dbReference type="Pfam" id="PF25399">
    <property type="entry name" value="DeaD_dimer"/>
    <property type="match status" value="1"/>
</dbReference>
<dbReference type="AlphaFoldDB" id="A0A6I2UYJ6"/>
<evidence type="ECO:0000256" key="2">
    <source>
        <dbReference type="ARBA" id="ARBA00022490"/>
    </source>
</evidence>
<name>A0A6I2UYJ6_9FIRM</name>
<organism evidence="16 17">
    <name type="scientific">Selenomonas montiformis</name>
    <dbReference type="NCBI Taxonomy" id="2652285"/>
    <lineage>
        <taxon>Bacteria</taxon>
        <taxon>Bacillati</taxon>
        <taxon>Bacillota</taxon>
        <taxon>Negativicutes</taxon>
        <taxon>Selenomonadales</taxon>
        <taxon>Selenomonadaceae</taxon>
        <taxon>Selenomonas</taxon>
    </lineage>
</organism>
<dbReference type="GO" id="GO:0033592">
    <property type="term" value="F:RNA strand annealing activity"/>
    <property type="evidence" value="ECO:0007669"/>
    <property type="project" value="TreeGrafter"/>
</dbReference>
<evidence type="ECO:0000256" key="3">
    <source>
        <dbReference type="ARBA" id="ARBA00022741"/>
    </source>
</evidence>
<dbReference type="CDD" id="cd12252">
    <property type="entry name" value="RRM_DbpA"/>
    <property type="match status" value="1"/>
</dbReference>
<dbReference type="InterPro" id="IPR027417">
    <property type="entry name" value="P-loop_NTPase"/>
</dbReference>
<dbReference type="CDD" id="cd00268">
    <property type="entry name" value="DEADc"/>
    <property type="match status" value="1"/>
</dbReference>
<evidence type="ECO:0000256" key="6">
    <source>
        <dbReference type="ARBA" id="ARBA00022840"/>
    </source>
</evidence>
<dbReference type="FunFam" id="3.40.50.300:FF:000108">
    <property type="entry name" value="ATP-dependent RNA helicase RhlE"/>
    <property type="match status" value="1"/>
</dbReference>
<dbReference type="Proteomes" id="UP000430222">
    <property type="component" value="Unassembled WGS sequence"/>
</dbReference>
<keyword evidence="2" id="KW-0963">Cytoplasm</keyword>
<feature type="short sequence motif" description="Q motif" evidence="11">
    <location>
        <begin position="36"/>
        <end position="64"/>
    </location>
</feature>
<evidence type="ECO:0000256" key="12">
    <source>
        <dbReference type="RuleBase" id="RU000492"/>
    </source>
</evidence>
<dbReference type="GO" id="GO:0005829">
    <property type="term" value="C:cytosol"/>
    <property type="evidence" value="ECO:0007669"/>
    <property type="project" value="TreeGrafter"/>
</dbReference>
<dbReference type="PROSITE" id="PS00039">
    <property type="entry name" value="DEAD_ATP_HELICASE"/>
    <property type="match status" value="1"/>
</dbReference>
<dbReference type="InterPro" id="IPR014001">
    <property type="entry name" value="Helicase_ATP-bd"/>
</dbReference>
<evidence type="ECO:0000256" key="9">
    <source>
        <dbReference type="ARBA" id="ARBA00047984"/>
    </source>
</evidence>
<dbReference type="CDD" id="cd18787">
    <property type="entry name" value="SF2_C_DEAD"/>
    <property type="match status" value="1"/>
</dbReference>
<keyword evidence="5 12" id="KW-0347">Helicase</keyword>
<dbReference type="InterPro" id="IPR012677">
    <property type="entry name" value="Nucleotide-bd_a/b_plait_sf"/>
</dbReference>
<dbReference type="SMART" id="SM00490">
    <property type="entry name" value="HELICc"/>
    <property type="match status" value="1"/>
</dbReference>
<evidence type="ECO:0000256" key="1">
    <source>
        <dbReference type="ARBA" id="ARBA00012552"/>
    </source>
</evidence>
<dbReference type="GO" id="GO:0003724">
    <property type="term" value="F:RNA helicase activity"/>
    <property type="evidence" value="ECO:0007669"/>
    <property type="project" value="UniProtKB-EC"/>
</dbReference>
<comment type="similarity">
    <text evidence="8 12">Belongs to the DEAD box helicase family.</text>
</comment>
<evidence type="ECO:0000259" key="14">
    <source>
        <dbReference type="PROSITE" id="PS51194"/>
    </source>
</evidence>
<dbReference type="PROSITE" id="PS51195">
    <property type="entry name" value="Q_MOTIF"/>
    <property type="match status" value="1"/>
</dbReference>
<dbReference type="SUPFAM" id="SSF52540">
    <property type="entry name" value="P-loop containing nucleoside triphosphate hydrolases"/>
    <property type="match status" value="1"/>
</dbReference>
<dbReference type="InterPro" id="IPR005580">
    <property type="entry name" value="DbpA/CsdA_RNA-bd_dom"/>
</dbReference>
<feature type="domain" description="DEAD-box RNA helicase Q" evidence="15">
    <location>
        <begin position="36"/>
        <end position="64"/>
    </location>
</feature>
<evidence type="ECO:0000256" key="4">
    <source>
        <dbReference type="ARBA" id="ARBA00022801"/>
    </source>
</evidence>
<dbReference type="InterPro" id="IPR014014">
    <property type="entry name" value="RNA_helicase_DEAD_Q_motif"/>
</dbReference>
<comment type="catalytic activity">
    <reaction evidence="9">
        <text>ATP + H2O = ADP + phosphate + H(+)</text>
        <dbReference type="Rhea" id="RHEA:13065"/>
        <dbReference type="ChEBI" id="CHEBI:15377"/>
        <dbReference type="ChEBI" id="CHEBI:15378"/>
        <dbReference type="ChEBI" id="CHEBI:30616"/>
        <dbReference type="ChEBI" id="CHEBI:43474"/>
        <dbReference type="ChEBI" id="CHEBI:456216"/>
        <dbReference type="EC" id="3.6.4.13"/>
    </reaction>
</comment>
<keyword evidence="4 12" id="KW-0378">Hydrolase</keyword>
<dbReference type="InterPro" id="IPR044742">
    <property type="entry name" value="DEAD/DEAH_RhlB"/>
</dbReference>
<evidence type="ECO:0000256" key="8">
    <source>
        <dbReference type="ARBA" id="ARBA00038437"/>
    </source>
</evidence>
<dbReference type="GO" id="GO:0005524">
    <property type="term" value="F:ATP binding"/>
    <property type="evidence" value="ECO:0007669"/>
    <property type="project" value="UniProtKB-KW"/>
</dbReference>
<evidence type="ECO:0000313" key="16">
    <source>
        <dbReference type="EMBL" id="MSV25200.1"/>
    </source>
</evidence>
<evidence type="ECO:0000259" key="15">
    <source>
        <dbReference type="PROSITE" id="PS51195"/>
    </source>
</evidence>
<dbReference type="InterPro" id="IPR001650">
    <property type="entry name" value="Helicase_C-like"/>
</dbReference>
<dbReference type="PROSITE" id="PS51192">
    <property type="entry name" value="HELICASE_ATP_BIND_1"/>
    <property type="match status" value="1"/>
</dbReference>
<keyword evidence="3 12" id="KW-0547">Nucleotide-binding</keyword>
<reference evidence="16 17" key="1">
    <citation type="submission" date="2019-08" db="EMBL/GenBank/DDBJ databases">
        <title>In-depth cultivation of the pig gut microbiome towards novel bacterial diversity and tailored functional studies.</title>
        <authorList>
            <person name="Wylensek D."/>
            <person name="Hitch T.C.A."/>
            <person name="Clavel T."/>
        </authorList>
    </citation>
    <scope>NUCLEOTIDE SEQUENCE [LARGE SCALE GENOMIC DNA]</scope>
    <source>
        <strain evidence="17">WCA-380-WT-3B3</strain>
    </source>
</reference>
<evidence type="ECO:0000256" key="10">
    <source>
        <dbReference type="ARBA" id="ARBA00067932"/>
    </source>
</evidence>
<proteinExistence type="inferred from homology"/>
<dbReference type="PANTHER" id="PTHR47963:SF5">
    <property type="entry name" value="DEAD-BOX ATP-DEPENDENT RNA HELICASE CSHA"/>
    <property type="match status" value="1"/>
</dbReference>
<feature type="domain" description="Helicase ATP-binding" evidence="13">
    <location>
        <begin position="67"/>
        <end position="237"/>
    </location>
</feature>
<dbReference type="InterPro" id="IPR011545">
    <property type="entry name" value="DEAD/DEAH_box_helicase_dom"/>
</dbReference>
<comment type="caution">
    <text evidence="16">The sequence shown here is derived from an EMBL/GenBank/DDBJ whole genome shotgun (WGS) entry which is preliminary data.</text>
</comment>
<accession>A0A6I2UYJ6</accession>
<evidence type="ECO:0000256" key="7">
    <source>
        <dbReference type="ARBA" id="ARBA00023016"/>
    </source>
</evidence>
<dbReference type="Gene3D" id="3.30.70.330">
    <property type="match status" value="1"/>
</dbReference>
<dbReference type="PANTHER" id="PTHR47963">
    <property type="entry name" value="DEAD-BOX ATP-DEPENDENT RNA HELICASE 47, MITOCHONDRIAL"/>
    <property type="match status" value="1"/>
</dbReference>
<dbReference type="SMART" id="SM00487">
    <property type="entry name" value="DEXDc"/>
    <property type="match status" value="1"/>
</dbReference>
<feature type="domain" description="Helicase C-terminal" evidence="14">
    <location>
        <begin position="248"/>
        <end position="408"/>
    </location>
</feature>
<sequence length="557" mass="62402">MSVPGRALVGQAAKCGSGAADDTGLFRRSYLKQTLETFGSIALSRKILQAVEAMGFEEPSPIQARTIPLALEGHDVIGQAQTGTGKTAAFGIPVVEMVKGKEHGIQALVLTPTRELAIQTAEELNKIGRFKHVRTLPVYGGQSVDRQIRALKRGVHIVVSTPGRLLDHIHRGTIDLQRVRTLVLDEADEMLDMGFIDDIEHILSNIPEQRQTLLFSATMPEPIEKLSHRYMEHPERVTITRENLTVPSIEQVYYETRQKFEGLCRVLDVEETGKLIIFCRTKRAVDDLTAALDARGYSSGGLHGDLSQIQRDRVMKRFREGRIDILIATDVAARGIDIDDITHVINFDIPQDHESYVHRIGRTGRAGRKGMAITFIEPREYRQLRLIMKLAHTRIQRRELPTASDILERQREVIRERLVRTLRQNRYDEYHDIVSDAAAEGFDPVDIAAAALKLSIEGFRNEESHDEADGFGDTGGAPGMVRLFFNVGRSQKIRPSDIVRAIAGEADIPGDTIGVINIYDKFTFVEVPEDTASRVMNAMHRNTVKGFRVNVEPARKR</sequence>
<dbReference type="Pfam" id="PF00270">
    <property type="entry name" value="DEAD"/>
    <property type="match status" value="1"/>
</dbReference>
<evidence type="ECO:0000313" key="17">
    <source>
        <dbReference type="Proteomes" id="UP000430222"/>
    </source>
</evidence>
<dbReference type="Pfam" id="PF03880">
    <property type="entry name" value="DbpA"/>
    <property type="match status" value="1"/>
</dbReference>
<dbReference type="GO" id="GO:0009409">
    <property type="term" value="P:response to cold"/>
    <property type="evidence" value="ECO:0007669"/>
    <property type="project" value="TreeGrafter"/>
</dbReference>
<evidence type="ECO:0000259" key="13">
    <source>
        <dbReference type="PROSITE" id="PS51192"/>
    </source>
</evidence>
<keyword evidence="6 12" id="KW-0067">ATP-binding</keyword>
<dbReference type="GO" id="GO:0005840">
    <property type="term" value="C:ribosome"/>
    <property type="evidence" value="ECO:0007669"/>
    <property type="project" value="TreeGrafter"/>
</dbReference>
<dbReference type="PROSITE" id="PS51194">
    <property type="entry name" value="HELICASE_CTER"/>
    <property type="match status" value="1"/>
</dbReference>
<keyword evidence="7" id="KW-0346">Stress response</keyword>
<gene>
    <name evidence="16" type="ORF">FYJ78_08400</name>
</gene>
<dbReference type="GO" id="GO:0016787">
    <property type="term" value="F:hydrolase activity"/>
    <property type="evidence" value="ECO:0007669"/>
    <property type="project" value="UniProtKB-KW"/>
</dbReference>
<dbReference type="EMBL" id="VUNL01000008">
    <property type="protein sequence ID" value="MSV25200.1"/>
    <property type="molecule type" value="Genomic_DNA"/>
</dbReference>
<dbReference type="InterPro" id="IPR050547">
    <property type="entry name" value="DEAD_box_RNA_helicases"/>
</dbReference>
<dbReference type="InterPro" id="IPR000629">
    <property type="entry name" value="RNA-helicase_DEAD-box_CS"/>
</dbReference>
<evidence type="ECO:0000256" key="11">
    <source>
        <dbReference type="PROSITE-ProRule" id="PRU00552"/>
    </source>
</evidence>
<evidence type="ECO:0000256" key="5">
    <source>
        <dbReference type="ARBA" id="ARBA00022806"/>
    </source>
</evidence>
<dbReference type="EC" id="3.6.4.13" evidence="1"/>
<protein>
    <recommendedName>
        <fullName evidence="10">ATP-dependent RNA helicase CshA</fullName>
        <ecNumber evidence="1">3.6.4.13</ecNumber>
    </recommendedName>
</protein>